<sequence>MATEEGVVIKVFEATAMVKTRQMTACES</sequence>
<proteinExistence type="predicted"/>
<name>A0A445MRW8_9BACT</name>
<dbReference type="EMBL" id="OJIN01000031">
    <property type="protein sequence ID" value="SPD72193.1"/>
    <property type="molecule type" value="Genomic_DNA"/>
</dbReference>
<gene>
    <name evidence="1" type="ORF">PITCH_A1260016</name>
</gene>
<organism evidence="1">
    <name type="scientific">uncultured Desulfobacterium sp</name>
    <dbReference type="NCBI Taxonomy" id="201089"/>
    <lineage>
        <taxon>Bacteria</taxon>
        <taxon>Pseudomonadati</taxon>
        <taxon>Thermodesulfobacteriota</taxon>
        <taxon>Desulfobacteria</taxon>
        <taxon>Desulfobacterales</taxon>
        <taxon>Desulfobacteriaceae</taxon>
        <taxon>Desulfobacterium</taxon>
        <taxon>environmental samples</taxon>
    </lineage>
</organism>
<reference evidence="1" key="1">
    <citation type="submission" date="2018-01" db="EMBL/GenBank/DDBJ databases">
        <authorList>
            <person name="Regsiter A."/>
            <person name="William W."/>
        </authorList>
    </citation>
    <scope>NUCLEOTIDE SEQUENCE</scope>
    <source>
        <strain evidence="1">TRIP AH-1</strain>
    </source>
</reference>
<accession>A0A445MRW8</accession>
<evidence type="ECO:0000313" key="1">
    <source>
        <dbReference type="EMBL" id="SPD72193.1"/>
    </source>
</evidence>
<protein>
    <submittedName>
        <fullName evidence="1">Uncharacterized protein</fullName>
    </submittedName>
</protein>
<dbReference type="AlphaFoldDB" id="A0A445MRW8"/>